<evidence type="ECO:0000313" key="1">
    <source>
        <dbReference type="EMBL" id="AIF48885.1"/>
    </source>
</evidence>
<organism evidence="1 2">
    <name type="scientific">Dyella japonica A8</name>
    <dbReference type="NCBI Taxonomy" id="1217721"/>
    <lineage>
        <taxon>Bacteria</taxon>
        <taxon>Pseudomonadati</taxon>
        <taxon>Pseudomonadota</taxon>
        <taxon>Gammaproteobacteria</taxon>
        <taxon>Lysobacterales</taxon>
        <taxon>Rhodanobacteraceae</taxon>
        <taxon>Dyella</taxon>
    </lineage>
</organism>
<gene>
    <name evidence="1" type="ORF">HY57_17370</name>
</gene>
<proteinExistence type="predicted"/>
<dbReference type="Pfam" id="PF16074">
    <property type="entry name" value="PilW"/>
    <property type="match status" value="1"/>
</dbReference>
<dbReference type="AlphaFoldDB" id="A0A075K467"/>
<name>A0A075K467_9GAMM</name>
<evidence type="ECO:0008006" key="3">
    <source>
        <dbReference type="Google" id="ProtNLM"/>
    </source>
</evidence>
<dbReference type="InterPro" id="IPR032092">
    <property type="entry name" value="PilW"/>
</dbReference>
<sequence length="307" mass="32794">MVAMLVGLVVMAGVGSVFLAGQRINRTHRALGDVQESLRMAFELLSRDIRHAGATGCGNRRVANVLAEGPANGGVAWWADWRHAIRGFGGDDPDVTAGRAAGDRLAGQPSLQLLGGGETSFSVASHDDARATFTTRETVADVTAGDIFIACDHDHAAIFKVGSVGARTVGYAADKDNCSAGLGYPTSCESQGRYAFEANATLTRLDVSDWYVGFNTDRGLSLYRLGREGEALRRQEMVRGVSDMQLAYHQMGHAKPFVRAAEVTDWEQVTAVRATLTVQSTDPQAGVDGALIARQLSMTIALRNRVP</sequence>
<accession>A0A075K467</accession>
<dbReference type="HOGENOM" id="CLU_052493_1_1_6"/>
<protein>
    <recommendedName>
        <fullName evidence="3">Type IV pilus assembly protein PilW</fullName>
    </recommendedName>
</protein>
<dbReference type="STRING" id="1217721.HY57_17370"/>
<dbReference type="EMBL" id="CP008884">
    <property type="protein sequence ID" value="AIF48885.1"/>
    <property type="molecule type" value="Genomic_DNA"/>
</dbReference>
<keyword evidence="2" id="KW-1185">Reference proteome</keyword>
<dbReference type="PATRIC" id="fig|1217721.7.peg.3567"/>
<dbReference type="KEGG" id="dja:HY57_17370"/>
<dbReference type="Proteomes" id="UP000027987">
    <property type="component" value="Chromosome"/>
</dbReference>
<dbReference type="GO" id="GO:0043683">
    <property type="term" value="P:type IV pilus assembly"/>
    <property type="evidence" value="ECO:0007669"/>
    <property type="project" value="InterPro"/>
</dbReference>
<evidence type="ECO:0000313" key="2">
    <source>
        <dbReference type="Proteomes" id="UP000027987"/>
    </source>
</evidence>
<reference evidence="1 2" key="1">
    <citation type="submission" date="2014-07" db="EMBL/GenBank/DDBJ databases">
        <title>Complete Genome Sequence of Dyella japonica Strain A8 Isolated from Malaysian Tropical Soil.</title>
        <authorList>
            <person name="Hui R.K.H."/>
            <person name="Chen J.-W."/>
            <person name="Chan K.-G."/>
            <person name="Leung F.C.C."/>
        </authorList>
    </citation>
    <scope>NUCLEOTIDE SEQUENCE [LARGE SCALE GENOMIC DNA]</scope>
    <source>
        <strain evidence="1 2">A8</strain>
    </source>
</reference>